<dbReference type="Pfam" id="PF01494">
    <property type="entry name" value="FAD_binding_3"/>
    <property type="match status" value="1"/>
</dbReference>
<dbReference type="PANTHER" id="PTHR43004">
    <property type="entry name" value="TRK SYSTEM POTASSIUM UPTAKE PROTEIN"/>
    <property type="match status" value="1"/>
</dbReference>
<keyword evidence="5" id="KW-0503">Monooxygenase</keyword>
<keyword evidence="3" id="KW-0274">FAD</keyword>
<proteinExistence type="predicted"/>
<dbReference type="Gene3D" id="3.50.50.60">
    <property type="entry name" value="FAD/NAD(P)-binding domain"/>
    <property type="match status" value="1"/>
</dbReference>
<evidence type="ECO:0000256" key="2">
    <source>
        <dbReference type="ARBA" id="ARBA00022630"/>
    </source>
</evidence>
<dbReference type="SUPFAM" id="SSF51905">
    <property type="entry name" value="FAD/NAD(P)-binding domain"/>
    <property type="match status" value="1"/>
</dbReference>
<name>A0ABV6P2F1_9ACTN</name>
<gene>
    <name evidence="5" type="ORF">ACFFHU_20305</name>
</gene>
<reference evidence="5 6" key="1">
    <citation type="submission" date="2024-09" db="EMBL/GenBank/DDBJ databases">
        <authorList>
            <person name="Sun Q."/>
            <person name="Mori K."/>
        </authorList>
    </citation>
    <scope>NUCLEOTIDE SEQUENCE [LARGE SCALE GENOMIC DNA]</scope>
    <source>
        <strain evidence="5 6">TBRC 2205</strain>
    </source>
</reference>
<keyword evidence="6" id="KW-1185">Reference proteome</keyword>
<evidence type="ECO:0000313" key="5">
    <source>
        <dbReference type="EMBL" id="MFC0566468.1"/>
    </source>
</evidence>
<comment type="cofactor">
    <cofactor evidence="1">
        <name>FAD</name>
        <dbReference type="ChEBI" id="CHEBI:57692"/>
    </cofactor>
</comment>
<dbReference type="GO" id="GO:0004497">
    <property type="term" value="F:monooxygenase activity"/>
    <property type="evidence" value="ECO:0007669"/>
    <property type="project" value="UniProtKB-KW"/>
</dbReference>
<dbReference type="Pfam" id="PF21274">
    <property type="entry name" value="Rng_hyd_C"/>
    <property type="match status" value="1"/>
</dbReference>
<evidence type="ECO:0000259" key="4">
    <source>
        <dbReference type="Pfam" id="PF01494"/>
    </source>
</evidence>
<dbReference type="InterPro" id="IPR050641">
    <property type="entry name" value="RIFMO-like"/>
</dbReference>
<dbReference type="Proteomes" id="UP001589894">
    <property type="component" value="Unassembled WGS sequence"/>
</dbReference>
<protein>
    <submittedName>
        <fullName evidence="5">FAD-dependent monooxygenase</fullName>
    </submittedName>
</protein>
<keyword evidence="5" id="KW-0560">Oxidoreductase</keyword>
<dbReference type="Gene3D" id="3.40.30.120">
    <property type="match status" value="1"/>
</dbReference>
<dbReference type="Gene3D" id="3.30.70.2450">
    <property type="match status" value="1"/>
</dbReference>
<dbReference type="PANTHER" id="PTHR43004:SF19">
    <property type="entry name" value="BINDING MONOOXYGENASE, PUTATIVE (JCVI)-RELATED"/>
    <property type="match status" value="1"/>
</dbReference>
<dbReference type="EMBL" id="JBHLUE010000016">
    <property type="protein sequence ID" value="MFC0566468.1"/>
    <property type="molecule type" value="Genomic_DNA"/>
</dbReference>
<accession>A0ABV6P2F1</accession>
<organism evidence="5 6">
    <name type="scientific">Plantactinospora siamensis</name>
    <dbReference type="NCBI Taxonomy" id="555372"/>
    <lineage>
        <taxon>Bacteria</taxon>
        <taxon>Bacillati</taxon>
        <taxon>Actinomycetota</taxon>
        <taxon>Actinomycetes</taxon>
        <taxon>Micromonosporales</taxon>
        <taxon>Micromonosporaceae</taxon>
        <taxon>Plantactinospora</taxon>
    </lineage>
</organism>
<sequence>MDIHTEVLIAGAGPTGLLLAGDLAAAGVSCTVLERRTHESNLTRAFAVHARTLELFDARGLAEELLGTGQRLRRLRLFGDAQLDLGRLPTRFPYLLVTPQYHTEAALTRRAAAAGARIENGAELTGLDQDPDAVRATVRGPAGTRTLRARYLVGADGVRSGVRTALGIDFPGHAAVQSVMLADVRLAEQPPDVLMVNADGRAFAFLAPFGDGWYRVIAWDRARQLPDDAPVDLAEIATLTREALGTDFGMHDARWMSRFHSDERQATAYRSGRVFLAGDAAHVHSPAGGQGMNTGLQDAANLGWKLAAVLRGAAPEALLDTYQAERHPVGAEVLRTSGALLRGALIGAGPRLVARNLVARIATGIPAVNDRLALRLSGIGTRYPAPAGAHPEVGTRVPDLPLRAAAGGPDRLYAALRSGRFVLVAPDGPAPIEPPAGWAGSLTTAVRADGRPGSLLVRPDGHLSWVATDAGTPPPVSLAATLPAPDRTAGAVPAA</sequence>
<dbReference type="PRINTS" id="PR00420">
    <property type="entry name" value="RNGMNOXGNASE"/>
</dbReference>
<dbReference type="RefSeq" id="WP_377341113.1">
    <property type="nucleotide sequence ID" value="NZ_JBHLUE010000016.1"/>
</dbReference>
<evidence type="ECO:0000313" key="6">
    <source>
        <dbReference type="Proteomes" id="UP001589894"/>
    </source>
</evidence>
<evidence type="ECO:0000256" key="3">
    <source>
        <dbReference type="ARBA" id="ARBA00022827"/>
    </source>
</evidence>
<comment type="caution">
    <text evidence="5">The sequence shown here is derived from an EMBL/GenBank/DDBJ whole genome shotgun (WGS) entry which is preliminary data.</text>
</comment>
<dbReference type="InterPro" id="IPR002938">
    <property type="entry name" value="FAD-bd"/>
</dbReference>
<keyword evidence="2" id="KW-0285">Flavoprotein</keyword>
<feature type="domain" description="FAD-binding" evidence="4">
    <location>
        <begin position="5"/>
        <end position="336"/>
    </location>
</feature>
<dbReference type="InterPro" id="IPR036188">
    <property type="entry name" value="FAD/NAD-bd_sf"/>
</dbReference>
<evidence type="ECO:0000256" key="1">
    <source>
        <dbReference type="ARBA" id="ARBA00001974"/>
    </source>
</evidence>